<dbReference type="PROSITE" id="PS50075">
    <property type="entry name" value="CARRIER"/>
    <property type="match status" value="1"/>
</dbReference>
<dbReference type="RefSeq" id="WP_055573192.1">
    <property type="nucleotide sequence ID" value="NZ_FMZK01000019.1"/>
</dbReference>
<proteinExistence type="inferred from homology"/>
<dbReference type="InterPro" id="IPR009081">
    <property type="entry name" value="PP-bd_ACP"/>
</dbReference>
<keyword evidence="2 7" id="KW-0444">Lipid biosynthesis</keyword>
<evidence type="ECO:0000256" key="5">
    <source>
        <dbReference type="ARBA" id="ARBA00023098"/>
    </source>
</evidence>
<dbReference type="AlphaFoldDB" id="A0A1G7AME9"/>
<evidence type="ECO:0000256" key="7">
    <source>
        <dbReference type="HAMAP-Rule" id="MF_01217"/>
    </source>
</evidence>
<dbReference type="GO" id="GO:0000036">
    <property type="term" value="F:acyl carrier activity"/>
    <property type="evidence" value="ECO:0007669"/>
    <property type="project" value="UniProtKB-UniRule"/>
</dbReference>
<reference evidence="10" key="1">
    <citation type="submission" date="2016-10" db="EMBL/GenBank/DDBJ databases">
        <authorList>
            <person name="Varghese N."/>
            <person name="Submissions S."/>
        </authorList>
    </citation>
    <scope>NUCLEOTIDE SEQUENCE [LARGE SCALE GENOMIC DNA]</scope>
    <source>
        <strain evidence="10">CGMCC 4.3504</strain>
    </source>
</reference>
<comment type="subcellular location">
    <subcellularLocation>
        <location evidence="7">Cytoplasm</location>
    </subcellularLocation>
</comment>
<dbReference type="InterPro" id="IPR036736">
    <property type="entry name" value="ACP-like_sf"/>
</dbReference>
<evidence type="ECO:0000259" key="8">
    <source>
        <dbReference type="PROSITE" id="PS50075"/>
    </source>
</evidence>
<dbReference type="GO" id="GO:0000035">
    <property type="term" value="F:acyl binding"/>
    <property type="evidence" value="ECO:0007669"/>
    <property type="project" value="TreeGrafter"/>
</dbReference>
<dbReference type="PANTHER" id="PTHR20863:SF76">
    <property type="entry name" value="CARRIER DOMAIN-CONTAINING PROTEIN"/>
    <property type="match status" value="1"/>
</dbReference>
<dbReference type="SUPFAM" id="SSF47336">
    <property type="entry name" value="ACP-like"/>
    <property type="match status" value="1"/>
</dbReference>
<dbReference type="STRING" id="67344.SAMN05216505_11916"/>
<comment type="pathway">
    <text evidence="7">Lipid metabolism; fatty acid biosynthesis.</text>
</comment>
<dbReference type="Pfam" id="PF00550">
    <property type="entry name" value="PP-binding"/>
    <property type="match status" value="1"/>
</dbReference>
<organism evidence="9 10">
    <name type="scientific">Streptomyces prasinopilosus</name>
    <dbReference type="NCBI Taxonomy" id="67344"/>
    <lineage>
        <taxon>Bacteria</taxon>
        <taxon>Bacillati</taxon>
        <taxon>Actinomycetota</taxon>
        <taxon>Actinomycetes</taxon>
        <taxon>Kitasatosporales</taxon>
        <taxon>Streptomycetaceae</taxon>
        <taxon>Streptomyces</taxon>
    </lineage>
</organism>
<keyword evidence="4 7" id="KW-0276">Fatty acid metabolism</keyword>
<dbReference type="EMBL" id="FMZK01000019">
    <property type="protein sequence ID" value="SDE16029.1"/>
    <property type="molecule type" value="Genomic_DNA"/>
</dbReference>
<protein>
    <recommendedName>
        <fullName evidence="7">Acyl carrier protein</fullName>
        <shortName evidence="7">ACP</shortName>
    </recommendedName>
</protein>
<comment type="PTM">
    <text evidence="7">4'-phosphopantetheine is transferred from CoA to a specific serine of apo-ACP by AcpS. This modification is essential for activity because fatty acids are bound in thioester linkage to the sulfhydryl of the prosthetic group.</text>
</comment>
<keyword evidence="3 7" id="KW-0597">Phosphoprotein</keyword>
<evidence type="ECO:0000256" key="2">
    <source>
        <dbReference type="ARBA" id="ARBA00022516"/>
    </source>
</evidence>
<dbReference type="UniPathway" id="UPA00094"/>
<feature type="modified residue" description="O-(pantetheine 4'-phosphoryl)serine" evidence="7">
    <location>
        <position position="39"/>
    </location>
</feature>
<feature type="domain" description="Carrier" evidence="8">
    <location>
        <begin position="4"/>
        <end position="79"/>
    </location>
</feature>
<keyword evidence="10" id="KW-1185">Reference proteome</keyword>
<dbReference type="NCBIfam" id="NF002147">
    <property type="entry name" value="PRK00982.1-1"/>
    <property type="match status" value="1"/>
</dbReference>
<dbReference type="Gene3D" id="1.10.1200.10">
    <property type="entry name" value="ACP-like"/>
    <property type="match status" value="1"/>
</dbReference>
<dbReference type="Proteomes" id="UP000182100">
    <property type="component" value="Unassembled WGS sequence"/>
</dbReference>
<comment type="similarity">
    <text evidence="7">Belongs to the acyl carrier protein (ACP) family.</text>
</comment>
<keyword evidence="7" id="KW-0963">Cytoplasm</keyword>
<dbReference type="PANTHER" id="PTHR20863">
    <property type="entry name" value="ACYL CARRIER PROTEIN"/>
    <property type="match status" value="1"/>
</dbReference>
<evidence type="ECO:0000256" key="4">
    <source>
        <dbReference type="ARBA" id="ARBA00022832"/>
    </source>
</evidence>
<keyword evidence="6 7" id="KW-0275">Fatty acid biosynthesis</keyword>
<sequence length="79" mass="8593">MNREEAIQNLALVVSDVASVDPAEVTEEKTFLEDLDIDSLELVELGVTVEEKFSVKIPDDVLGTLKTVGAMADFIAQRA</sequence>
<keyword evidence="5 7" id="KW-0443">Lipid metabolism</keyword>
<evidence type="ECO:0000256" key="6">
    <source>
        <dbReference type="ARBA" id="ARBA00023160"/>
    </source>
</evidence>
<dbReference type="GO" id="GO:0005829">
    <property type="term" value="C:cytosol"/>
    <property type="evidence" value="ECO:0007669"/>
    <property type="project" value="TreeGrafter"/>
</dbReference>
<dbReference type="HAMAP" id="MF_01217">
    <property type="entry name" value="Acyl_carrier"/>
    <property type="match status" value="1"/>
</dbReference>
<evidence type="ECO:0000256" key="3">
    <source>
        <dbReference type="ARBA" id="ARBA00022553"/>
    </source>
</evidence>
<comment type="function">
    <text evidence="7">Carrier of the growing fatty acid chain in fatty acid biosynthesis.</text>
</comment>
<accession>A0A1G7AME9</accession>
<evidence type="ECO:0000313" key="10">
    <source>
        <dbReference type="Proteomes" id="UP000182100"/>
    </source>
</evidence>
<name>A0A1G7AME9_9ACTN</name>
<keyword evidence="1 7" id="KW-0596">Phosphopantetheine</keyword>
<dbReference type="GO" id="GO:0009245">
    <property type="term" value="P:lipid A biosynthetic process"/>
    <property type="evidence" value="ECO:0007669"/>
    <property type="project" value="TreeGrafter"/>
</dbReference>
<evidence type="ECO:0000313" key="9">
    <source>
        <dbReference type="EMBL" id="SDE16029.1"/>
    </source>
</evidence>
<evidence type="ECO:0000256" key="1">
    <source>
        <dbReference type="ARBA" id="ARBA00022450"/>
    </source>
</evidence>
<dbReference type="GO" id="GO:0016020">
    <property type="term" value="C:membrane"/>
    <property type="evidence" value="ECO:0007669"/>
    <property type="project" value="GOC"/>
</dbReference>
<dbReference type="InterPro" id="IPR003231">
    <property type="entry name" value="ACP"/>
</dbReference>
<gene>
    <name evidence="7" type="primary">acpP</name>
    <name evidence="9" type="ORF">SAMN05216505_11916</name>
</gene>